<reference evidence="1 2" key="1">
    <citation type="journal article" date="2015" name="Fungal Genet. Biol.">
        <title>Evolution of novel wood decay mechanisms in Agaricales revealed by the genome sequences of Fistulina hepatica and Cylindrobasidium torrendii.</title>
        <authorList>
            <person name="Floudas D."/>
            <person name="Held B.W."/>
            <person name="Riley R."/>
            <person name="Nagy L.G."/>
            <person name="Koehler G."/>
            <person name="Ransdell A.S."/>
            <person name="Younus H."/>
            <person name="Chow J."/>
            <person name="Chiniquy J."/>
            <person name="Lipzen A."/>
            <person name="Tritt A."/>
            <person name="Sun H."/>
            <person name="Haridas S."/>
            <person name="LaButti K."/>
            <person name="Ohm R.A."/>
            <person name="Kues U."/>
            <person name="Blanchette R.A."/>
            <person name="Grigoriev I.V."/>
            <person name="Minto R.E."/>
            <person name="Hibbett D.S."/>
        </authorList>
    </citation>
    <scope>NUCLEOTIDE SEQUENCE [LARGE SCALE GENOMIC DNA]</scope>
    <source>
        <strain evidence="1 2">FP15055 ss-10</strain>
    </source>
</reference>
<gene>
    <name evidence="1" type="ORF">CYLTODRAFT_189752</name>
</gene>
<protein>
    <submittedName>
        <fullName evidence="1">Uncharacterized protein</fullName>
    </submittedName>
</protein>
<evidence type="ECO:0000313" key="1">
    <source>
        <dbReference type="EMBL" id="KIY73637.1"/>
    </source>
</evidence>
<dbReference type="Proteomes" id="UP000054007">
    <property type="component" value="Unassembled WGS sequence"/>
</dbReference>
<dbReference type="AlphaFoldDB" id="A0A0D7BT84"/>
<evidence type="ECO:0000313" key="2">
    <source>
        <dbReference type="Proteomes" id="UP000054007"/>
    </source>
</evidence>
<dbReference type="EMBL" id="KN880434">
    <property type="protein sequence ID" value="KIY73637.1"/>
    <property type="molecule type" value="Genomic_DNA"/>
</dbReference>
<proteinExistence type="predicted"/>
<name>A0A0D7BT84_9AGAR</name>
<keyword evidence="2" id="KW-1185">Reference proteome</keyword>
<sequence>MGGASDQSEVFTFSLPSLISGTPAHSYDYETFHFRTIVPFSLGDSISQARRKLDGAHPCTQVRPRETGVHEAAASIAATEHPYCTCVECSTLLQQNPEHHAQL</sequence>
<accession>A0A0D7BT84</accession>
<organism evidence="1 2">
    <name type="scientific">Cylindrobasidium torrendii FP15055 ss-10</name>
    <dbReference type="NCBI Taxonomy" id="1314674"/>
    <lineage>
        <taxon>Eukaryota</taxon>
        <taxon>Fungi</taxon>
        <taxon>Dikarya</taxon>
        <taxon>Basidiomycota</taxon>
        <taxon>Agaricomycotina</taxon>
        <taxon>Agaricomycetes</taxon>
        <taxon>Agaricomycetidae</taxon>
        <taxon>Agaricales</taxon>
        <taxon>Marasmiineae</taxon>
        <taxon>Physalacriaceae</taxon>
        <taxon>Cylindrobasidium</taxon>
    </lineage>
</organism>